<reference evidence="3 4" key="1">
    <citation type="journal article" date="2018" name="Sci. Adv.">
        <title>Multi-heme cytochromes provide a pathway for survival in energy-limited environments.</title>
        <authorList>
            <person name="Deng X."/>
            <person name="Dohmae N."/>
            <person name="Nealson K.H."/>
            <person name="Hashimoto K."/>
            <person name="Okamoto A."/>
        </authorList>
    </citation>
    <scope>NUCLEOTIDE SEQUENCE [LARGE SCALE GENOMIC DNA]</scope>
    <source>
        <strain evidence="3 4">IS5</strain>
    </source>
</reference>
<protein>
    <submittedName>
        <fullName evidence="3">Ferrous iron transport protein a</fullName>
    </submittedName>
</protein>
<dbReference type="RefSeq" id="WP_126381190.1">
    <property type="nucleotide sequence ID" value="NZ_AP017378.1"/>
</dbReference>
<proteinExistence type="predicted"/>
<organism evidence="3 4">
    <name type="scientific">Desulfovibrio ferrophilus</name>
    <dbReference type="NCBI Taxonomy" id="241368"/>
    <lineage>
        <taxon>Bacteria</taxon>
        <taxon>Pseudomonadati</taxon>
        <taxon>Thermodesulfobacteriota</taxon>
        <taxon>Desulfovibrionia</taxon>
        <taxon>Desulfovibrionales</taxon>
        <taxon>Desulfovibrionaceae</taxon>
        <taxon>Desulfovibrio</taxon>
    </lineage>
</organism>
<dbReference type="GO" id="GO:0046914">
    <property type="term" value="F:transition metal ion binding"/>
    <property type="evidence" value="ECO:0007669"/>
    <property type="project" value="InterPro"/>
</dbReference>
<evidence type="ECO:0000256" key="1">
    <source>
        <dbReference type="ARBA" id="ARBA00023004"/>
    </source>
</evidence>
<evidence type="ECO:0000259" key="2">
    <source>
        <dbReference type="SMART" id="SM00899"/>
    </source>
</evidence>
<accession>A0A2Z6B3L1</accession>
<feature type="domain" description="Ferrous iron transporter FeoA-like" evidence="2">
    <location>
        <begin position="15"/>
        <end position="85"/>
    </location>
</feature>
<keyword evidence="4" id="KW-1185">Reference proteome</keyword>
<dbReference type="SUPFAM" id="SSF50037">
    <property type="entry name" value="C-terminal domain of transcriptional repressors"/>
    <property type="match status" value="1"/>
</dbReference>
<keyword evidence="1" id="KW-0408">Iron</keyword>
<name>A0A2Z6B3L1_9BACT</name>
<dbReference type="InterPro" id="IPR007167">
    <property type="entry name" value="Fe-transptr_FeoA-like"/>
</dbReference>
<dbReference type="EMBL" id="AP017378">
    <property type="protein sequence ID" value="BBD10097.1"/>
    <property type="molecule type" value="Genomic_DNA"/>
</dbReference>
<dbReference type="InterPro" id="IPR008988">
    <property type="entry name" value="Transcriptional_repressor_C"/>
</dbReference>
<evidence type="ECO:0000313" key="4">
    <source>
        <dbReference type="Proteomes" id="UP000269883"/>
    </source>
</evidence>
<sequence length="94" mass="10138">MHKKRCRNRGHGHDRTLRDYPCGSRIRIKDIAGCPKDRCRLLAMGLTPGTTAEVSANACGSCCLRVRNADIVLGDDLANTVTACPLAEDEGQVA</sequence>
<dbReference type="SMART" id="SM00899">
    <property type="entry name" value="FeoA"/>
    <property type="match status" value="1"/>
</dbReference>
<dbReference type="KEGG" id="dfl:DFE_3371"/>
<gene>
    <name evidence="3" type="ORF">DFE_3371</name>
</gene>
<dbReference type="Proteomes" id="UP000269883">
    <property type="component" value="Chromosome"/>
</dbReference>
<dbReference type="Gene3D" id="2.30.30.90">
    <property type="match status" value="1"/>
</dbReference>
<dbReference type="OrthoDB" id="7690445at2"/>
<dbReference type="Pfam" id="PF04023">
    <property type="entry name" value="FeoA"/>
    <property type="match status" value="1"/>
</dbReference>
<dbReference type="AlphaFoldDB" id="A0A2Z6B3L1"/>
<dbReference type="InterPro" id="IPR038157">
    <property type="entry name" value="FeoA_core_dom"/>
</dbReference>
<evidence type="ECO:0000313" key="3">
    <source>
        <dbReference type="EMBL" id="BBD10097.1"/>
    </source>
</evidence>